<dbReference type="AlphaFoldDB" id="A0A609WDE5"/>
<feature type="transmembrane region" description="Helical" evidence="1">
    <location>
        <begin position="41"/>
        <end position="61"/>
    </location>
</feature>
<sequence>MKQFLYFLSANSHLVLLFIMTPMFLNMSVGLSFNLRDVMEFTLESLMLAMVVGFIYEMIFINKMN</sequence>
<dbReference type="EMBL" id="AAKTKA010000050">
    <property type="protein sequence ID" value="ECV4808308.1"/>
    <property type="molecule type" value="Genomic_DNA"/>
</dbReference>
<keyword evidence="1" id="KW-0472">Membrane</keyword>
<evidence type="ECO:0000313" key="2">
    <source>
        <dbReference type="EMBL" id="ECV4808308.1"/>
    </source>
</evidence>
<keyword evidence="1" id="KW-0812">Transmembrane</keyword>
<gene>
    <name evidence="2" type="ORF">CIL65_21120</name>
</gene>
<keyword evidence="1" id="KW-1133">Transmembrane helix</keyword>
<protein>
    <submittedName>
        <fullName evidence="2">Uncharacterized protein</fullName>
    </submittedName>
</protein>
<feature type="transmembrane region" description="Helical" evidence="1">
    <location>
        <begin position="12"/>
        <end position="35"/>
    </location>
</feature>
<accession>A0A609WDE5</accession>
<name>A0A609WDE5_SALET</name>
<evidence type="ECO:0000256" key="1">
    <source>
        <dbReference type="SAM" id="Phobius"/>
    </source>
</evidence>
<comment type="caution">
    <text evidence="2">The sequence shown here is derived from an EMBL/GenBank/DDBJ whole genome shotgun (WGS) entry which is preliminary data.</text>
</comment>
<reference evidence="2" key="1">
    <citation type="submission" date="2018-06" db="EMBL/GenBank/DDBJ databases">
        <authorList>
            <consortium name="PulseNet: The National Subtyping Network for Foodborne Disease Surveillance"/>
            <person name="Tarr C.L."/>
            <person name="Trees E."/>
            <person name="Katz L.S."/>
            <person name="Carleton-Romer H.A."/>
            <person name="Stroika S."/>
            <person name="Kucerova Z."/>
            <person name="Roache K.F."/>
            <person name="Sabol A.L."/>
            <person name="Besser J."/>
            <person name="Gerner-Smidt P."/>
        </authorList>
    </citation>
    <scope>NUCLEOTIDE SEQUENCE</scope>
    <source>
        <strain evidence="2">PNUSAS019523</strain>
    </source>
</reference>
<proteinExistence type="predicted"/>
<organism evidence="2">
    <name type="scientific">Salmonella enterica subsp. enterica serovar Braenderup</name>
    <dbReference type="NCBI Taxonomy" id="149391"/>
    <lineage>
        <taxon>Bacteria</taxon>
        <taxon>Pseudomonadati</taxon>
        <taxon>Pseudomonadota</taxon>
        <taxon>Gammaproteobacteria</taxon>
        <taxon>Enterobacterales</taxon>
        <taxon>Enterobacteriaceae</taxon>
        <taxon>Salmonella</taxon>
    </lineage>
</organism>